<dbReference type="SUPFAM" id="SSF54523">
    <property type="entry name" value="Pili subunits"/>
    <property type="match status" value="1"/>
</dbReference>
<reference evidence="2" key="1">
    <citation type="submission" date="2020-08" db="EMBL/GenBank/DDBJ databases">
        <title>Studying the diversity of plant-associated saprophytic bacteria and their role in host health and plant-pathogen interactions.</title>
        <authorList>
            <person name="Potnis N."/>
        </authorList>
    </citation>
    <scope>NUCLEOTIDE SEQUENCE</scope>
    <source>
        <strain evidence="2">F21</strain>
    </source>
</reference>
<dbReference type="Proteomes" id="UP000528595">
    <property type="component" value="Unassembled WGS sequence"/>
</dbReference>
<protein>
    <submittedName>
        <fullName evidence="2">Type II secretory pathway pseudopilin PulG</fullName>
    </submittedName>
</protein>
<evidence type="ECO:0000313" key="2">
    <source>
        <dbReference type="EMBL" id="MBB5672465.1"/>
    </source>
</evidence>
<accession>A0AB73H283</accession>
<dbReference type="Gene3D" id="3.30.1690.10">
    <property type="entry name" value="TcpA-like pilin"/>
    <property type="match status" value="1"/>
</dbReference>
<proteinExistence type="predicted"/>
<organism evidence="2">
    <name type="scientific">Xanthomonas arboricola</name>
    <dbReference type="NCBI Taxonomy" id="56448"/>
    <lineage>
        <taxon>Bacteria</taxon>
        <taxon>Pseudomonadati</taxon>
        <taxon>Pseudomonadota</taxon>
        <taxon>Gammaproteobacteria</taxon>
        <taxon>Lysobacterales</taxon>
        <taxon>Lysobacteraceae</taxon>
        <taxon>Xanthomonas</taxon>
    </lineage>
</organism>
<dbReference type="RefSeq" id="WP_184578862.1">
    <property type="nucleotide sequence ID" value="NZ_JACIIQ010000025.1"/>
</dbReference>
<gene>
    <name evidence="2" type="ORF">FHR65_004066</name>
</gene>
<name>A0AB73H283_9XANT</name>
<dbReference type="EMBL" id="JACIIQ010000025">
    <property type="protein sequence ID" value="MBB5672465.1"/>
    <property type="molecule type" value="Genomic_DNA"/>
</dbReference>
<feature type="domain" description="Type 4 secretion system PilS N-terminal" evidence="1">
    <location>
        <begin position="48"/>
        <end position="177"/>
    </location>
</feature>
<dbReference type="AlphaFoldDB" id="A0AB73H283"/>
<dbReference type="Pfam" id="PF08805">
    <property type="entry name" value="PilS"/>
    <property type="match status" value="1"/>
</dbReference>
<dbReference type="InterPro" id="IPR045584">
    <property type="entry name" value="Pilin-like"/>
</dbReference>
<evidence type="ECO:0000259" key="1">
    <source>
        <dbReference type="Pfam" id="PF08805"/>
    </source>
</evidence>
<sequence length="178" mass="17772">MRKNITNKSRNSQAGMTMIEGLAWMALAGIVIAGALVANASGWGGNKIRQDTTQLTSLFGNAKKLQDVSGYGAAGTNLIPAMVTQKLVPADMTASGNTLTNKYGGAVTLVSTGLGYTLSSAGYPSEACMEVGRNLSLAGSGMTTSINGGGAISGQVGSAAAAAQCTGTSNTVAWTSAN</sequence>
<comment type="caution">
    <text evidence="2">The sequence shown here is derived from an EMBL/GenBank/DDBJ whole genome shotgun (WGS) entry which is preliminary data.</text>
</comment>
<dbReference type="InterPro" id="IPR014911">
    <property type="entry name" value="PilS_N"/>
</dbReference>